<evidence type="ECO:0000256" key="1">
    <source>
        <dbReference type="SAM" id="MobiDB-lite"/>
    </source>
</evidence>
<protein>
    <submittedName>
        <fullName evidence="2">Uncharacterized protein</fullName>
    </submittedName>
</protein>
<proteinExistence type="predicted"/>
<accession>A0A8S5TG24</accession>
<sequence>MKTTNNNNQKRGSYSRGGNRSNYSKPKYGKSTTKSSYYGTPASKSNYNSYQQDKYDNYGRPVSEVAEYGKCQNAANDLMIKGNKAHIKHFPTICYIKDVLKNNIQDPTAGFLHITERGLDGVSFDSMKEEFDVLHPNELKTNIQPFIDAIFSAFVTNGVFDKRNENNISIIKLLVREKNCLEKTFNYDKMALLASKYAVEYSNETLITIDAIKARMFNSLAESVFAIETELAKGPVDFKRDETRVNYIKVPIRSFLMEYATCCQEVLALVKPKRYRG</sequence>
<feature type="compositionally biased region" description="Polar residues" evidence="1">
    <location>
        <begin position="1"/>
        <end position="52"/>
    </location>
</feature>
<dbReference type="EMBL" id="BK032823">
    <property type="protein sequence ID" value="DAF62260.1"/>
    <property type="molecule type" value="Genomic_DNA"/>
</dbReference>
<organism evidence="2">
    <name type="scientific">Myoviridae sp. ctIty1</name>
    <dbReference type="NCBI Taxonomy" id="2827673"/>
    <lineage>
        <taxon>Viruses</taxon>
        <taxon>Duplodnaviria</taxon>
        <taxon>Heunggongvirae</taxon>
        <taxon>Uroviricota</taxon>
        <taxon>Caudoviricetes</taxon>
    </lineage>
</organism>
<reference evidence="2" key="1">
    <citation type="journal article" date="2021" name="Proc. Natl. Acad. Sci. U.S.A.">
        <title>A Catalog of Tens of Thousands of Viruses from Human Metagenomes Reveals Hidden Associations with Chronic Diseases.</title>
        <authorList>
            <person name="Tisza M.J."/>
            <person name="Buck C.B."/>
        </authorList>
    </citation>
    <scope>NUCLEOTIDE SEQUENCE</scope>
    <source>
        <strain evidence="2">CtIty1</strain>
    </source>
</reference>
<feature type="region of interest" description="Disordered" evidence="1">
    <location>
        <begin position="1"/>
        <end position="54"/>
    </location>
</feature>
<name>A0A8S5TG24_9CAUD</name>
<evidence type="ECO:0000313" key="2">
    <source>
        <dbReference type="EMBL" id="DAF62260.1"/>
    </source>
</evidence>